<sequence>MSASAGNTSNNGAVRNGDPPLRAIGLCKTFKVATRTLTALDDVTLSLTPGVVTGLIGPDGAGKTTFMRLAAGLLAPDAGSIEVLGLDATRDGLAVQSRIGYMPQRFGLYEDLSVQENLDLYADLQGVSPGERPARYARLMEMTGLAPFGRRLAGRLSGGMKQKLGLACTLVNPPRLLLLDEPTVGVDPVSRRDLWAIVYQLVAQQSMSVLLSTAYLDEAQRCAQVILLHQGRVVDQGPPAHFSDPLAGRTLRVTGAAATRRRLQSALARRPGVLDAVLQGESVRVVMQEGAALDCAALGEPVRCESVPPRFEDGFVALLHGDREAIRPPQVRVTPTFTGDAIVVTDLTRRFGGFVAVQRVSFAVRPGEVFGLLGANGAGKTTTFRMLCGLLAPSSGEVRVAGLDLRRAAARARGRIGYMAQRFSLYANLSAHQNLAFFARAYGLAGARAGERIAWALDAFELGDLAGVESGTLPLGYKQRLAMAAALLHEPDILFLDEPTSGVDPLARREFWSRINALAEGGVTVLVTTHFMEEAEYCDRLAIMAAGEVLAIGTPAEIKAAAARPGEAPPEMEEAFIALIQAREG</sequence>
<name>A0A2K8U3Y6_9GAMM</name>
<dbReference type="PROSITE" id="PS00211">
    <property type="entry name" value="ABC_TRANSPORTER_1"/>
    <property type="match status" value="1"/>
</dbReference>
<dbReference type="PROSITE" id="PS50893">
    <property type="entry name" value="ABC_TRANSPORTER_2"/>
    <property type="match status" value="2"/>
</dbReference>
<dbReference type="Pfam" id="PF00005">
    <property type="entry name" value="ABC_tran"/>
    <property type="match status" value="2"/>
</dbReference>
<dbReference type="Proteomes" id="UP000232638">
    <property type="component" value="Chromosome"/>
</dbReference>
<evidence type="ECO:0000313" key="5">
    <source>
        <dbReference type="Proteomes" id="UP000232638"/>
    </source>
</evidence>
<feature type="domain" description="ABC transporter" evidence="3">
    <location>
        <begin position="21"/>
        <end position="255"/>
    </location>
</feature>
<dbReference type="AlphaFoldDB" id="A0A2K8U3Y6"/>
<dbReference type="Gene3D" id="3.40.50.300">
    <property type="entry name" value="P-loop containing nucleotide triphosphate hydrolases"/>
    <property type="match status" value="2"/>
</dbReference>
<dbReference type="InterPro" id="IPR017871">
    <property type="entry name" value="ABC_transporter-like_CS"/>
</dbReference>
<evidence type="ECO:0000313" key="4">
    <source>
        <dbReference type="EMBL" id="AUB80300.1"/>
    </source>
</evidence>
<keyword evidence="2 4" id="KW-0067">ATP-binding</keyword>
<dbReference type="KEGG" id="tsy:THSYN_04580"/>
<gene>
    <name evidence="4" type="ORF">THSYN_04580</name>
</gene>
<dbReference type="InterPro" id="IPR003439">
    <property type="entry name" value="ABC_transporter-like_ATP-bd"/>
</dbReference>
<proteinExistence type="predicted"/>
<dbReference type="InterPro" id="IPR003593">
    <property type="entry name" value="AAA+_ATPase"/>
</dbReference>
<evidence type="ECO:0000259" key="3">
    <source>
        <dbReference type="PROSITE" id="PS50893"/>
    </source>
</evidence>
<dbReference type="OrthoDB" id="9805029at2"/>
<dbReference type="InterPro" id="IPR027417">
    <property type="entry name" value="P-loop_NTPase"/>
</dbReference>
<dbReference type="EMBL" id="CP020370">
    <property type="protein sequence ID" value="AUB80300.1"/>
    <property type="molecule type" value="Genomic_DNA"/>
</dbReference>
<keyword evidence="5" id="KW-1185">Reference proteome</keyword>
<evidence type="ECO:0000256" key="1">
    <source>
        <dbReference type="ARBA" id="ARBA00022741"/>
    </source>
</evidence>
<dbReference type="SUPFAM" id="SSF52540">
    <property type="entry name" value="P-loop containing nucleoside triphosphate hydrolases"/>
    <property type="match status" value="2"/>
</dbReference>
<dbReference type="GO" id="GO:0016887">
    <property type="term" value="F:ATP hydrolysis activity"/>
    <property type="evidence" value="ECO:0007669"/>
    <property type="project" value="InterPro"/>
</dbReference>
<dbReference type="CDD" id="cd03230">
    <property type="entry name" value="ABC_DR_subfamily_A"/>
    <property type="match status" value="1"/>
</dbReference>
<reference evidence="4 5" key="1">
    <citation type="submission" date="2017-03" db="EMBL/GenBank/DDBJ databases">
        <title>Complete genome sequence of Candidatus 'Thiodictyon syntrophicum' sp. nov. strain Cad16T, a photolithoautotroph purple sulfur bacterium isolated from an alpine meromictic lake.</title>
        <authorList>
            <person name="Luedin S.M."/>
            <person name="Pothier J.F."/>
            <person name="Danza F."/>
            <person name="Storelli N."/>
            <person name="Wittwer M."/>
            <person name="Tonolla M."/>
        </authorList>
    </citation>
    <scope>NUCLEOTIDE SEQUENCE [LARGE SCALE GENOMIC DNA]</scope>
    <source>
        <strain evidence="4 5">Cad16T</strain>
    </source>
</reference>
<keyword evidence="1" id="KW-0547">Nucleotide-binding</keyword>
<dbReference type="GO" id="GO:0005524">
    <property type="term" value="F:ATP binding"/>
    <property type="evidence" value="ECO:0007669"/>
    <property type="project" value="UniProtKB-KW"/>
</dbReference>
<accession>A0A2K8U3Y6</accession>
<evidence type="ECO:0000256" key="2">
    <source>
        <dbReference type="ARBA" id="ARBA00022840"/>
    </source>
</evidence>
<protein>
    <submittedName>
        <fullName evidence="4">ABC transporter ATP-binding protein</fullName>
    </submittedName>
</protein>
<feature type="domain" description="ABC transporter" evidence="3">
    <location>
        <begin position="342"/>
        <end position="571"/>
    </location>
</feature>
<dbReference type="RefSeq" id="WP_100918102.1">
    <property type="nucleotide sequence ID" value="NZ_CP020370.1"/>
</dbReference>
<dbReference type="PANTHER" id="PTHR43038">
    <property type="entry name" value="ATP-BINDING CASSETTE, SUB-FAMILY H, MEMBER 1"/>
    <property type="match status" value="1"/>
</dbReference>
<organism evidence="4 5">
    <name type="scientific">Candidatus Thiodictyon syntrophicum</name>
    <dbReference type="NCBI Taxonomy" id="1166950"/>
    <lineage>
        <taxon>Bacteria</taxon>
        <taxon>Pseudomonadati</taxon>
        <taxon>Pseudomonadota</taxon>
        <taxon>Gammaproteobacteria</taxon>
        <taxon>Chromatiales</taxon>
        <taxon>Chromatiaceae</taxon>
        <taxon>Thiodictyon</taxon>
    </lineage>
</organism>
<dbReference type="SMART" id="SM00382">
    <property type="entry name" value="AAA"/>
    <property type="match status" value="2"/>
</dbReference>
<dbReference type="PANTHER" id="PTHR43038:SF3">
    <property type="entry name" value="ABC TRANSPORTER G FAMILY MEMBER 20 ISOFORM X1"/>
    <property type="match status" value="1"/>
</dbReference>